<dbReference type="InterPro" id="IPR019302">
    <property type="entry name" value="CAP12/PCTIR_TIR_dom"/>
</dbReference>
<organism evidence="2 3">
    <name type="scientific">Thauera sedimentorum</name>
    <dbReference type="NCBI Taxonomy" id="2767595"/>
    <lineage>
        <taxon>Bacteria</taxon>
        <taxon>Pseudomonadati</taxon>
        <taxon>Pseudomonadota</taxon>
        <taxon>Betaproteobacteria</taxon>
        <taxon>Rhodocyclales</taxon>
        <taxon>Zoogloeaceae</taxon>
        <taxon>Thauera</taxon>
    </lineage>
</organism>
<name>A0ABR9BAJ6_9RHOO</name>
<sequence length="207" mass="23301">MSMGRESLGQMIAKHHESITEKLRRLDSIVERLELYPLASSVQVAETSKHSPSDPTTRSKKVFVVHGRDELAKTSLEVFLHEIGLDPIVLHRQADEGLTVIEKFEKHADVGYAFILLTPDEVAYLACEDDKPDAERAKEKRARPNVIFEFGYFVGRLGRSRVCCVYTGDVALPSDVHGLIYKRYEKSVEEVAYGIMKDLKASGYDVS</sequence>
<evidence type="ECO:0000259" key="1">
    <source>
        <dbReference type="Pfam" id="PF10137"/>
    </source>
</evidence>
<dbReference type="Pfam" id="PF10137">
    <property type="entry name" value="CAP12-PCTIR_TIR"/>
    <property type="match status" value="1"/>
</dbReference>
<accession>A0ABR9BAJ6</accession>
<comment type="caution">
    <text evidence="2">The sequence shown here is derived from an EMBL/GenBank/DDBJ whole genome shotgun (WGS) entry which is preliminary data.</text>
</comment>
<gene>
    <name evidence="2" type="ORF">IFO67_08755</name>
</gene>
<keyword evidence="3" id="KW-1185">Reference proteome</keyword>
<evidence type="ECO:0000313" key="2">
    <source>
        <dbReference type="EMBL" id="MBD8502969.1"/>
    </source>
</evidence>
<dbReference type="InterPro" id="IPR014571">
    <property type="entry name" value="UCP032620"/>
</dbReference>
<dbReference type="Proteomes" id="UP000603602">
    <property type="component" value="Unassembled WGS sequence"/>
</dbReference>
<feature type="domain" description="CD-NTase-associated protein 12/Pycsar effector protein TIR" evidence="1">
    <location>
        <begin position="61"/>
        <end position="185"/>
    </location>
</feature>
<evidence type="ECO:0000313" key="3">
    <source>
        <dbReference type="Proteomes" id="UP000603602"/>
    </source>
</evidence>
<reference evidence="3" key="1">
    <citation type="submission" date="2023-07" db="EMBL/GenBank/DDBJ databases">
        <title>Thauera sp. CAU 1555 isolated from sand of Yaerae Beach.</title>
        <authorList>
            <person name="Kim W."/>
        </authorList>
    </citation>
    <scope>NUCLEOTIDE SEQUENCE [LARGE SCALE GENOMIC DNA]</scope>
    <source>
        <strain evidence="3">CAU 1555</strain>
    </source>
</reference>
<dbReference type="PIRSF" id="PIRSF032620">
    <property type="entry name" value="UCP032620"/>
    <property type="match status" value="1"/>
</dbReference>
<protein>
    <submittedName>
        <fullName evidence="2">Nucleotide-binding protein</fullName>
    </submittedName>
</protein>
<proteinExistence type="predicted"/>
<dbReference type="EMBL" id="JACYTO010000001">
    <property type="protein sequence ID" value="MBD8502969.1"/>
    <property type="molecule type" value="Genomic_DNA"/>
</dbReference>